<name>A0A7Y0FUI3_9HYPH</name>
<dbReference type="Gene3D" id="3.30.1360.120">
    <property type="entry name" value="Probable tRNA modification gtpase trme, domain 1"/>
    <property type="match status" value="1"/>
</dbReference>
<accession>A0A7Y0FUI3</accession>
<dbReference type="InterPro" id="IPR027266">
    <property type="entry name" value="TrmE/GcvT-like"/>
</dbReference>
<reference evidence="1 2" key="1">
    <citation type="submission" date="2020-04" db="EMBL/GenBank/DDBJ databases">
        <title>Rhizobium sp. S-51 isolated from soil.</title>
        <authorList>
            <person name="Dahal R.H."/>
        </authorList>
    </citation>
    <scope>NUCLEOTIDE SEQUENCE [LARGE SCALE GENOMIC DNA]</scope>
    <source>
        <strain evidence="1 2">S-51</strain>
    </source>
</reference>
<dbReference type="GO" id="GO:0008115">
    <property type="term" value="F:sarcosine oxidase activity"/>
    <property type="evidence" value="ECO:0007669"/>
    <property type="project" value="InterPro"/>
</dbReference>
<dbReference type="SUPFAM" id="SSF103025">
    <property type="entry name" value="Folate-binding domain"/>
    <property type="match status" value="1"/>
</dbReference>
<organism evidence="1 2">
    <name type="scientific">Rhizobium terricola</name>
    <dbReference type="NCBI Taxonomy" id="2728849"/>
    <lineage>
        <taxon>Bacteria</taxon>
        <taxon>Pseudomonadati</taxon>
        <taxon>Pseudomonadota</taxon>
        <taxon>Alphaproteobacteria</taxon>
        <taxon>Hyphomicrobiales</taxon>
        <taxon>Rhizobiaceae</taxon>
        <taxon>Rhizobium/Agrobacterium group</taxon>
        <taxon>Rhizobium</taxon>
    </lineage>
</organism>
<evidence type="ECO:0000313" key="2">
    <source>
        <dbReference type="Proteomes" id="UP000541470"/>
    </source>
</evidence>
<dbReference type="EMBL" id="JABBGK010000001">
    <property type="protein sequence ID" value="NML72569.1"/>
    <property type="molecule type" value="Genomic_DNA"/>
</dbReference>
<dbReference type="InterPro" id="IPR006280">
    <property type="entry name" value="SoxG_het"/>
</dbReference>
<dbReference type="InterPro" id="IPR007375">
    <property type="entry name" value="SoxG"/>
</dbReference>
<sequence>MADAIVAQRNPVLTGAHGGSPIVRLTPADPATRVSLRAHADGVAALSKALGVKLPTTPKGTAAAKGRLACWLGPDEWLLIDEKGGDLMADCAASGAVHSATDVSHRNTAIIVSGPGAANAINAGCALNLSLATFPIGAATRTVFGKAEIVLYRVDEETFRVECWRSFAEYVFGLLDEGAQDAAA</sequence>
<dbReference type="Gene3D" id="3.30.70.1520">
    <property type="entry name" value="Heterotetrameric sarcosine oxidase"/>
    <property type="match status" value="1"/>
</dbReference>
<comment type="caution">
    <text evidence="1">The sequence shown here is derived from an EMBL/GenBank/DDBJ whole genome shotgun (WGS) entry which is preliminary data.</text>
</comment>
<protein>
    <submittedName>
        <fullName evidence="1">Sarcosine oxidase subunit gamma family protein</fullName>
    </submittedName>
</protein>
<dbReference type="RefSeq" id="WP_169586164.1">
    <property type="nucleotide sequence ID" value="NZ_JABBGK010000001.1"/>
</dbReference>
<dbReference type="Pfam" id="PF04268">
    <property type="entry name" value="SoxG"/>
    <property type="match status" value="1"/>
</dbReference>
<keyword evidence="2" id="KW-1185">Reference proteome</keyword>
<dbReference type="GO" id="GO:1901053">
    <property type="term" value="P:sarcosine catabolic process"/>
    <property type="evidence" value="ECO:0007669"/>
    <property type="project" value="InterPro"/>
</dbReference>
<dbReference type="NCBIfam" id="TIGR01375">
    <property type="entry name" value="soxG"/>
    <property type="match status" value="1"/>
</dbReference>
<evidence type="ECO:0000313" key="1">
    <source>
        <dbReference type="EMBL" id="NML72569.1"/>
    </source>
</evidence>
<dbReference type="Proteomes" id="UP000541470">
    <property type="component" value="Unassembled WGS sequence"/>
</dbReference>
<gene>
    <name evidence="1" type="primary">soxG</name>
    <name evidence="1" type="ORF">HHL25_00375</name>
</gene>
<dbReference type="AlphaFoldDB" id="A0A7Y0FUI3"/>
<proteinExistence type="predicted"/>